<dbReference type="EMBL" id="KY290953">
    <property type="protein sequence ID" value="APU01275.1"/>
    <property type="molecule type" value="Genomic_DNA"/>
</dbReference>
<reference evidence="1 2" key="1">
    <citation type="journal article" date="2017" name="Sci. Rep.">
        <title>Characterization and diversity of phages infecting Aeromonas salmonicida subsp. salmonicida.</title>
        <authorList>
            <person name="Vincent A.T."/>
            <person name="Paquet V.E."/>
            <person name="Bernatchez A."/>
            <person name="Tremblay D.M."/>
            <person name="Moineau S."/>
            <person name="Charette S.J."/>
        </authorList>
    </citation>
    <scope>NUCLEOTIDE SEQUENCE [LARGE SCALE GENOMIC DNA]</scope>
</reference>
<accession>A0A219YBE3</accession>
<organism evidence="1 2">
    <name type="scientific">Aeromonas phage 51</name>
    <dbReference type="NCBI Taxonomy" id="1932901"/>
    <lineage>
        <taxon>Viruses</taxon>
        <taxon>Duplodnaviria</taxon>
        <taxon>Heunggongvirae</taxon>
        <taxon>Uroviricota</taxon>
        <taxon>Caudoviricetes</taxon>
        <taxon>Popoffvirus</taxon>
        <taxon>Popoffvirus pv56</taxon>
    </lineage>
</organism>
<evidence type="ECO:0000313" key="1">
    <source>
        <dbReference type="EMBL" id="APU01275.1"/>
    </source>
</evidence>
<proteinExistence type="predicted"/>
<protein>
    <submittedName>
        <fullName evidence="1">Uncharacterized protein</fullName>
    </submittedName>
</protein>
<evidence type="ECO:0000313" key="2">
    <source>
        <dbReference type="Proteomes" id="UP000225772"/>
    </source>
</evidence>
<name>A0A219YBE3_9CAUD</name>
<sequence length="108" mass="12163">MKEYLKMADVFVGEYTPKRRIDAWPPSRYGETLVELSGSPAQYAAHAINSHDELVAEVERLTKSAELAIMTLEEVDRVLTERIKNGAYDLDDISGEVTYALDKLSARE</sequence>
<dbReference type="Proteomes" id="UP000225772">
    <property type="component" value="Segment"/>
</dbReference>